<feature type="transmembrane region" description="Helical" evidence="5">
    <location>
        <begin position="196"/>
        <end position="229"/>
    </location>
</feature>
<feature type="transmembrane region" description="Helical" evidence="5">
    <location>
        <begin position="101"/>
        <end position="120"/>
    </location>
</feature>
<accession>A0A254NBX2</accession>
<protein>
    <submittedName>
        <fullName evidence="8">Putative O-glycosylation ligase, exosortase A system-associated</fullName>
    </submittedName>
</protein>
<dbReference type="PANTHER" id="PTHR37422">
    <property type="entry name" value="TEICHURONIC ACID BIOSYNTHESIS PROTEIN TUAE"/>
    <property type="match status" value="1"/>
</dbReference>
<keyword evidence="4 5" id="KW-0472">Membrane</keyword>
<dbReference type="Pfam" id="PF04932">
    <property type="entry name" value="Wzy_C"/>
    <property type="match status" value="1"/>
</dbReference>
<dbReference type="AlphaFoldDB" id="A0A254NBX2"/>
<keyword evidence="8" id="KW-0436">Ligase</keyword>
<feature type="transmembrane region" description="Helical" evidence="5">
    <location>
        <begin position="235"/>
        <end position="254"/>
    </location>
</feature>
<evidence type="ECO:0000313" key="8">
    <source>
        <dbReference type="EMBL" id="OWR05475.1"/>
    </source>
</evidence>
<keyword evidence="9" id="KW-1185">Reference proteome</keyword>
<dbReference type="RefSeq" id="WP_088481683.1">
    <property type="nucleotide sequence ID" value="NZ_NISI01000001.1"/>
</dbReference>
<keyword evidence="2 5" id="KW-0812">Transmembrane</keyword>
<evidence type="ECO:0000259" key="7">
    <source>
        <dbReference type="Pfam" id="PF19358"/>
    </source>
</evidence>
<dbReference type="InterPro" id="IPR017528">
    <property type="entry name" value="CHP03097O-antigen_lig-rel"/>
</dbReference>
<dbReference type="InterPro" id="IPR007016">
    <property type="entry name" value="O-antigen_ligase-rel_domated"/>
</dbReference>
<evidence type="ECO:0000256" key="5">
    <source>
        <dbReference type="SAM" id="Phobius"/>
    </source>
</evidence>
<comment type="subcellular location">
    <subcellularLocation>
        <location evidence="1">Membrane</location>
        <topology evidence="1">Multi-pass membrane protein</topology>
    </subcellularLocation>
</comment>
<dbReference type="InterPro" id="IPR045979">
    <property type="entry name" value="DUF5935"/>
</dbReference>
<organism evidence="8 9">
    <name type="scientific">Roseateles puraquae</name>
    <dbReference type="NCBI Taxonomy" id="431059"/>
    <lineage>
        <taxon>Bacteria</taxon>
        <taxon>Pseudomonadati</taxon>
        <taxon>Pseudomonadota</taxon>
        <taxon>Betaproteobacteria</taxon>
        <taxon>Burkholderiales</taxon>
        <taxon>Sphaerotilaceae</taxon>
        <taxon>Roseateles</taxon>
    </lineage>
</organism>
<name>A0A254NBX2_9BURK</name>
<evidence type="ECO:0000256" key="1">
    <source>
        <dbReference type="ARBA" id="ARBA00004141"/>
    </source>
</evidence>
<evidence type="ECO:0000259" key="6">
    <source>
        <dbReference type="Pfam" id="PF04932"/>
    </source>
</evidence>
<dbReference type="Pfam" id="PF19358">
    <property type="entry name" value="DUF5935"/>
    <property type="match status" value="1"/>
</dbReference>
<dbReference type="InterPro" id="IPR051533">
    <property type="entry name" value="WaaL-like"/>
</dbReference>
<feature type="transmembrane region" description="Helical" evidence="5">
    <location>
        <begin position="127"/>
        <end position="148"/>
    </location>
</feature>
<dbReference type="GO" id="GO:0016874">
    <property type="term" value="F:ligase activity"/>
    <property type="evidence" value="ECO:0007669"/>
    <property type="project" value="UniProtKB-KW"/>
</dbReference>
<evidence type="ECO:0000256" key="3">
    <source>
        <dbReference type="ARBA" id="ARBA00022989"/>
    </source>
</evidence>
<feature type="transmembrane region" description="Helical" evidence="5">
    <location>
        <begin position="168"/>
        <end position="184"/>
    </location>
</feature>
<feature type="transmembrane region" description="Helical" evidence="5">
    <location>
        <begin position="290"/>
        <end position="308"/>
    </location>
</feature>
<dbReference type="Proteomes" id="UP000197446">
    <property type="component" value="Unassembled WGS sequence"/>
</dbReference>
<feature type="transmembrane region" description="Helical" evidence="5">
    <location>
        <begin position="328"/>
        <end position="349"/>
    </location>
</feature>
<dbReference type="OrthoDB" id="9772644at2"/>
<dbReference type="PANTHER" id="PTHR37422:SF13">
    <property type="entry name" value="LIPOPOLYSACCHARIDE BIOSYNTHESIS PROTEIN PA4999-RELATED"/>
    <property type="match status" value="1"/>
</dbReference>
<proteinExistence type="predicted"/>
<evidence type="ECO:0000256" key="2">
    <source>
        <dbReference type="ARBA" id="ARBA00022692"/>
    </source>
</evidence>
<evidence type="ECO:0000313" key="9">
    <source>
        <dbReference type="Proteomes" id="UP000197446"/>
    </source>
</evidence>
<dbReference type="GO" id="GO:0016020">
    <property type="term" value="C:membrane"/>
    <property type="evidence" value="ECO:0007669"/>
    <property type="project" value="UniProtKB-SubCell"/>
</dbReference>
<feature type="transmembrane region" description="Helical" evidence="5">
    <location>
        <begin position="361"/>
        <end position="384"/>
    </location>
</feature>
<feature type="transmembrane region" description="Helical" evidence="5">
    <location>
        <begin position="75"/>
        <end position="95"/>
    </location>
</feature>
<dbReference type="NCBIfam" id="TIGR03097">
    <property type="entry name" value="PEP_O_lig_1"/>
    <property type="match status" value="1"/>
</dbReference>
<reference evidence="8 9" key="1">
    <citation type="journal article" date="2007" name="Int. J. Syst. Evol. Microbiol.">
        <title>Description of Pelomonas aquatica sp. nov. and Pelomonas puraquae sp. nov., isolated from industrial and haemodialysis water.</title>
        <authorList>
            <person name="Gomila M."/>
            <person name="Bowien B."/>
            <person name="Falsen E."/>
            <person name="Moore E.R."/>
            <person name="Lalucat J."/>
        </authorList>
    </citation>
    <scope>NUCLEOTIDE SEQUENCE [LARGE SCALE GENOMIC DNA]</scope>
    <source>
        <strain evidence="8 9">CCUG 52769</strain>
    </source>
</reference>
<feature type="domain" description="DUF5935" evidence="7">
    <location>
        <begin position="1"/>
        <end position="185"/>
    </location>
</feature>
<feature type="transmembrane region" description="Helical" evidence="5">
    <location>
        <begin position="43"/>
        <end position="63"/>
    </location>
</feature>
<dbReference type="EMBL" id="NISI01000001">
    <property type="protein sequence ID" value="OWR05475.1"/>
    <property type="molecule type" value="Genomic_DNA"/>
</dbReference>
<sequence>MRDLVLLVIIGWCFLQAFRRPWIGILCWTWISIMNPHQLTWQVKSLPVAAAIGGATLVGLFTTKDRRDFSLNRESITLILLMVWFTITLPFAMLWDGSFELYKRVMKIDLMVLVTMVLLYTRRHVMLFVWVNVISVGFYGVKGGMFTVATGGSYRVWGPDNTYIEGNNEMALAAVMVIPLMRFVQMQLHAKWAKGVMTFCMLMMAASALGSHSRGALLAIAAMGFVMWLRSKNKVVTGIGMMVAALVMLSFMPAEWWERMGTIKTYQEDGSAMGRINAWWMAWNLAKANFFGGGFFIWTASIFALYAPDPSDVHAAHSIYFQMLGEQGFIGLILFLTLFGFAWGSAKYLRVQGKRQAETQWLSDLGAMVQVSLVGYAVGGAFLSLSYWDLPYNMVVMVVLGRRWLARKAWLTEKPEPVIILPPWLAKRFKKKAVPQP</sequence>
<keyword evidence="3 5" id="KW-1133">Transmembrane helix</keyword>
<comment type="caution">
    <text evidence="8">The sequence shown here is derived from an EMBL/GenBank/DDBJ whole genome shotgun (WGS) entry which is preliminary data.</text>
</comment>
<gene>
    <name evidence="8" type="ORF">CDO81_03155</name>
</gene>
<evidence type="ECO:0000256" key="4">
    <source>
        <dbReference type="ARBA" id="ARBA00023136"/>
    </source>
</evidence>
<feature type="domain" description="O-antigen ligase-related" evidence="6">
    <location>
        <begin position="200"/>
        <end position="336"/>
    </location>
</feature>